<reference evidence="2" key="1">
    <citation type="submission" date="2023-10" db="EMBL/GenBank/DDBJ databases">
        <title>Genome assemblies of two species of porcelain crab, Petrolisthes cinctipes and Petrolisthes manimaculis (Anomura: Porcellanidae).</title>
        <authorList>
            <person name="Angst P."/>
        </authorList>
    </citation>
    <scope>NUCLEOTIDE SEQUENCE</scope>
    <source>
        <strain evidence="2">PB745_01</strain>
        <tissue evidence="2">Gill</tissue>
    </source>
</reference>
<accession>A0AAE1L0L5</accession>
<feature type="region of interest" description="Disordered" evidence="1">
    <location>
        <begin position="35"/>
        <end position="54"/>
    </location>
</feature>
<evidence type="ECO:0000313" key="3">
    <source>
        <dbReference type="Proteomes" id="UP001286313"/>
    </source>
</evidence>
<comment type="caution">
    <text evidence="2">The sequence shown here is derived from an EMBL/GenBank/DDBJ whole genome shotgun (WGS) entry which is preliminary data.</text>
</comment>
<dbReference type="Proteomes" id="UP001286313">
    <property type="component" value="Unassembled WGS sequence"/>
</dbReference>
<organism evidence="2 3">
    <name type="scientific">Petrolisthes cinctipes</name>
    <name type="common">Flat porcelain crab</name>
    <dbReference type="NCBI Taxonomy" id="88211"/>
    <lineage>
        <taxon>Eukaryota</taxon>
        <taxon>Metazoa</taxon>
        <taxon>Ecdysozoa</taxon>
        <taxon>Arthropoda</taxon>
        <taxon>Crustacea</taxon>
        <taxon>Multicrustacea</taxon>
        <taxon>Malacostraca</taxon>
        <taxon>Eumalacostraca</taxon>
        <taxon>Eucarida</taxon>
        <taxon>Decapoda</taxon>
        <taxon>Pleocyemata</taxon>
        <taxon>Anomura</taxon>
        <taxon>Galatheoidea</taxon>
        <taxon>Porcellanidae</taxon>
        <taxon>Petrolisthes</taxon>
    </lineage>
</organism>
<evidence type="ECO:0000313" key="2">
    <source>
        <dbReference type="EMBL" id="KAK3888610.1"/>
    </source>
</evidence>
<feature type="compositionally biased region" description="Polar residues" evidence="1">
    <location>
        <begin position="35"/>
        <end position="50"/>
    </location>
</feature>
<dbReference type="AlphaFoldDB" id="A0AAE1L0L5"/>
<proteinExistence type="predicted"/>
<dbReference type="EMBL" id="JAWQEG010000542">
    <property type="protein sequence ID" value="KAK3888610.1"/>
    <property type="molecule type" value="Genomic_DNA"/>
</dbReference>
<evidence type="ECO:0000256" key="1">
    <source>
        <dbReference type="SAM" id="MobiDB-lite"/>
    </source>
</evidence>
<keyword evidence="3" id="KW-1185">Reference proteome</keyword>
<gene>
    <name evidence="2" type="ORF">Pcinc_007336</name>
</gene>
<protein>
    <submittedName>
        <fullName evidence="2">Uncharacterized protein</fullName>
    </submittedName>
</protein>
<sequence>MMKLETKDLEIELMSTEIKAAYATIENLQKRISDLEQQTQKRSNQSTQAANPPYPASCLLLGDNNLRRVLRSDLTDTSSVKTVTGANMDLLRSWVNEKLNRIPLECVIYGGMYDIHHDVAPEIILDNLVTSRRKTLI</sequence>
<name>A0AAE1L0L5_PETCI</name>